<proteinExistence type="predicted"/>
<accession>A0ACB8D2C0</accession>
<evidence type="ECO:0000313" key="1">
    <source>
        <dbReference type="EMBL" id="KAH7958585.1"/>
    </source>
</evidence>
<reference evidence="1" key="1">
    <citation type="submission" date="2020-05" db="EMBL/GenBank/DDBJ databases">
        <title>Large-scale comparative analyses of tick genomes elucidate their genetic diversity and vector capacities.</title>
        <authorList>
            <person name="Jia N."/>
            <person name="Wang J."/>
            <person name="Shi W."/>
            <person name="Du L."/>
            <person name="Sun Y."/>
            <person name="Zhan W."/>
            <person name="Jiang J."/>
            <person name="Wang Q."/>
            <person name="Zhang B."/>
            <person name="Ji P."/>
            <person name="Sakyi L.B."/>
            <person name="Cui X."/>
            <person name="Yuan T."/>
            <person name="Jiang B."/>
            <person name="Yang W."/>
            <person name="Lam T.T.-Y."/>
            <person name="Chang Q."/>
            <person name="Ding S."/>
            <person name="Wang X."/>
            <person name="Zhu J."/>
            <person name="Ruan X."/>
            <person name="Zhao L."/>
            <person name="Wei J."/>
            <person name="Que T."/>
            <person name="Du C."/>
            <person name="Cheng J."/>
            <person name="Dai P."/>
            <person name="Han X."/>
            <person name="Huang E."/>
            <person name="Gao Y."/>
            <person name="Liu J."/>
            <person name="Shao H."/>
            <person name="Ye R."/>
            <person name="Li L."/>
            <person name="Wei W."/>
            <person name="Wang X."/>
            <person name="Wang C."/>
            <person name="Yang T."/>
            <person name="Huo Q."/>
            <person name="Li W."/>
            <person name="Guo W."/>
            <person name="Chen H."/>
            <person name="Zhou L."/>
            <person name="Ni X."/>
            <person name="Tian J."/>
            <person name="Zhou Y."/>
            <person name="Sheng Y."/>
            <person name="Liu T."/>
            <person name="Pan Y."/>
            <person name="Xia L."/>
            <person name="Li J."/>
            <person name="Zhao F."/>
            <person name="Cao W."/>
        </authorList>
    </citation>
    <scope>NUCLEOTIDE SEQUENCE</scope>
    <source>
        <strain evidence="1">Dsil-2018</strain>
    </source>
</reference>
<dbReference type="Proteomes" id="UP000821865">
    <property type="component" value="Chromosome 3"/>
</dbReference>
<comment type="caution">
    <text evidence="1">The sequence shown here is derived from an EMBL/GenBank/DDBJ whole genome shotgun (WGS) entry which is preliminary data.</text>
</comment>
<sequence>MNNKNAWSNGPPKNVASTTDVSGPTRKESTTQPAHNTMPARPQDIQVREQAELVKSLKQQLASANEHIRQLKNNYNSTTTPPGAEEQMACAQSEVTDMETDRIRGEKRKASSPAPATATEEKREKVKNSTLRIAKLETAINARFKELEAKQAEFQAATEARLTRMEAAIENMLSGINQLKITNIGTLTQQQQQSPLAQSQLLVREEWTSNLIEDANKTTAEAEIEEDHPSPDSRLIHLWEARESIQKR</sequence>
<gene>
    <name evidence="1" type="ORF">HPB49_003071</name>
</gene>
<evidence type="ECO:0000313" key="2">
    <source>
        <dbReference type="Proteomes" id="UP000821865"/>
    </source>
</evidence>
<protein>
    <submittedName>
        <fullName evidence="1">Uncharacterized protein</fullName>
    </submittedName>
</protein>
<dbReference type="EMBL" id="CM023472">
    <property type="protein sequence ID" value="KAH7958585.1"/>
    <property type="molecule type" value="Genomic_DNA"/>
</dbReference>
<keyword evidence="2" id="KW-1185">Reference proteome</keyword>
<organism evidence="1 2">
    <name type="scientific">Dermacentor silvarum</name>
    <name type="common">Tick</name>
    <dbReference type="NCBI Taxonomy" id="543639"/>
    <lineage>
        <taxon>Eukaryota</taxon>
        <taxon>Metazoa</taxon>
        <taxon>Ecdysozoa</taxon>
        <taxon>Arthropoda</taxon>
        <taxon>Chelicerata</taxon>
        <taxon>Arachnida</taxon>
        <taxon>Acari</taxon>
        <taxon>Parasitiformes</taxon>
        <taxon>Ixodida</taxon>
        <taxon>Ixodoidea</taxon>
        <taxon>Ixodidae</taxon>
        <taxon>Rhipicephalinae</taxon>
        <taxon>Dermacentor</taxon>
    </lineage>
</organism>
<name>A0ACB8D2C0_DERSI</name>